<keyword evidence="1" id="KW-0472">Membrane</keyword>
<keyword evidence="3" id="KW-1185">Reference proteome</keyword>
<reference evidence="3" key="1">
    <citation type="submission" date="2016-10" db="EMBL/GenBank/DDBJ databases">
        <authorList>
            <person name="Varghese N."/>
            <person name="Submissions S."/>
        </authorList>
    </citation>
    <scope>NUCLEOTIDE SEQUENCE [LARGE SCALE GENOMIC DNA]</scope>
    <source>
        <strain evidence="3">CGMCC 1.12041</strain>
    </source>
</reference>
<dbReference type="EMBL" id="FOLD01000022">
    <property type="protein sequence ID" value="SFD32353.1"/>
    <property type="molecule type" value="Genomic_DNA"/>
</dbReference>
<name>A0A1I1RL14_9BURK</name>
<dbReference type="AlphaFoldDB" id="A0A1I1RL14"/>
<keyword evidence="1" id="KW-0812">Transmembrane</keyword>
<sequence length="55" mass="6050">MASEVMALILRAALCTGLAILVLLALGRPLRRWLGAALAYQAWLLVPLRPPSRPW</sequence>
<organism evidence="2 3">
    <name type="scientific">Massilia yuzhufengensis</name>
    <dbReference type="NCBI Taxonomy" id="1164594"/>
    <lineage>
        <taxon>Bacteria</taxon>
        <taxon>Pseudomonadati</taxon>
        <taxon>Pseudomonadota</taxon>
        <taxon>Betaproteobacteria</taxon>
        <taxon>Burkholderiales</taxon>
        <taxon>Oxalobacteraceae</taxon>
        <taxon>Telluria group</taxon>
        <taxon>Massilia</taxon>
    </lineage>
</organism>
<feature type="transmembrane region" description="Helical" evidence="1">
    <location>
        <begin position="6"/>
        <end position="26"/>
    </location>
</feature>
<gene>
    <name evidence="2" type="ORF">SAMN05216204_12217</name>
</gene>
<keyword evidence="1" id="KW-1133">Transmembrane helix</keyword>
<dbReference type="Proteomes" id="UP000198639">
    <property type="component" value="Unassembled WGS sequence"/>
</dbReference>
<evidence type="ECO:0000256" key="1">
    <source>
        <dbReference type="SAM" id="Phobius"/>
    </source>
</evidence>
<proteinExistence type="predicted"/>
<evidence type="ECO:0000313" key="3">
    <source>
        <dbReference type="Proteomes" id="UP000198639"/>
    </source>
</evidence>
<protein>
    <submittedName>
        <fullName evidence="2">Uncharacterized protein</fullName>
    </submittedName>
</protein>
<dbReference type="STRING" id="1164594.SAMN05216204_12217"/>
<evidence type="ECO:0000313" key="2">
    <source>
        <dbReference type="EMBL" id="SFD32353.1"/>
    </source>
</evidence>
<accession>A0A1I1RL14</accession>